<dbReference type="Pfam" id="PF00072">
    <property type="entry name" value="Response_reg"/>
    <property type="match status" value="1"/>
</dbReference>
<dbReference type="EMBL" id="RCNR01000031">
    <property type="protein sequence ID" value="MUH37094.1"/>
    <property type="molecule type" value="Genomic_DNA"/>
</dbReference>
<dbReference type="Proteomes" id="UP000540519">
    <property type="component" value="Unassembled WGS sequence"/>
</dbReference>
<dbReference type="InterPro" id="IPR001789">
    <property type="entry name" value="Sig_transdc_resp-reg_receiver"/>
</dbReference>
<name>A0A7X2ZVG2_9FLAO</name>
<dbReference type="Gene3D" id="3.40.50.2300">
    <property type="match status" value="1"/>
</dbReference>
<comment type="caution">
    <text evidence="3">The sequence shown here is derived from an EMBL/GenBank/DDBJ whole genome shotgun (WGS) entry which is preliminary data.</text>
</comment>
<keyword evidence="1" id="KW-0597">Phosphoprotein</keyword>
<reference evidence="3 4" key="1">
    <citation type="journal article" date="2019" name="Mar. Drugs">
        <title>Comparative Genomics and CAZyme Genome Repertoires of Marine Zobellia amurskyensis KMM 3526(T) and Zobellia laminariae KMM 3676(T).</title>
        <authorList>
            <person name="Chernysheva N."/>
            <person name="Bystritskaya E."/>
            <person name="Stenkova A."/>
            <person name="Golovkin I."/>
            <person name="Nedashkovskaya O."/>
            <person name="Isaeva M."/>
        </authorList>
    </citation>
    <scope>NUCLEOTIDE SEQUENCE [LARGE SCALE GENOMIC DNA]</scope>
    <source>
        <strain evidence="3 4">KMM 3526</strain>
    </source>
</reference>
<keyword evidence="4" id="KW-1185">Reference proteome</keyword>
<dbReference type="PANTHER" id="PTHR44520">
    <property type="entry name" value="RESPONSE REGULATOR RCP1-RELATED"/>
    <property type="match status" value="1"/>
</dbReference>
<dbReference type="PROSITE" id="PS50110">
    <property type="entry name" value="RESPONSE_REGULATORY"/>
    <property type="match status" value="1"/>
</dbReference>
<accession>A0A7X2ZVG2</accession>
<feature type="modified residue" description="4-aspartylphosphate" evidence="1">
    <location>
        <position position="57"/>
    </location>
</feature>
<dbReference type="AlphaFoldDB" id="A0A7X2ZVG2"/>
<evidence type="ECO:0000313" key="4">
    <source>
        <dbReference type="Proteomes" id="UP000540519"/>
    </source>
</evidence>
<dbReference type="OrthoDB" id="673128at2"/>
<organism evidence="3 4">
    <name type="scientific">Zobellia amurskyensis</name>
    <dbReference type="NCBI Taxonomy" id="248905"/>
    <lineage>
        <taxon>Bacteria</taxon>
        <taxon>Pseudomonadati</taxon>
        <taxon>Bacteroidota</taxon>
        <taxon>Flavobacteriia</taxon>
        <taxon>Flavobacteriales</taxon>
        <taxon>Flavobacteriaceae</taxon>
        <taxon>Zobellia</taxon>
    </lineage>
</organism>
<dbReference type="RefSeq" id="WP_155600480.1">
    <property type="nucleotide sequence ID" value="NZ_RCNR01000031.1"/>
</dbReference>
<gene>
    <name evidence="3" type="ORF">D9O36_14675</name>
</gene>
<protein>
    <submittedName>
        <fullName evidence="3">Response regulator</fullName>
    </submittedName>
</protein>
<proteinExistence type="predicted"/>
<dbReference type="PANTHER" id="PTHR44520:SF2">
    <property type="entry name" value="RESPONSE REGULATOR RCP1"/>
    <property type="match status" value="1"/>
</dbReference>
<evidence type="ECO:0000259" key="2">
    <source>
        <dbReference type="PROSITE" id="PS50110"/>
    </source>
</evidence>
<dbReference type="SMART" id="SM00448">
    <property type="entry name" value="REC"/>
    <property type="match status" value="1"/>
</dbReference>
<dbReference type="InterPro" id="IPR011006">
    <property type="entry name" value="CheY-like_superfamily"/>
</dbReference>
<dbReference type="InterPro" id="IPR052893">
    <property type="entry name" value="TCS_response_regulator"/>
</dbReference>
<dbReference type="SUPFAM" id="SSF52172">
    <property type="entry name" value="CheY-like"/>
    <property type="match status" value="1"/>
</dbReference>
<sequence length="131" mass="15399">MIKSIVLIDDNNATNFIHETYLRRVNCAERVHSFTMGKKALDHLMNSQVFPELIFVDINMPTMDAWEFMEIYQDLDTALKINTRVILLTTSIIPSDKEKMELYKEIDAMMFKPLNETAIRQIMTEYFNLTL</sequence>
<evidence type="ECO:0000313" key="3">
    <source>
        <dbReference type="EMBL" id="MUH37094.1"/>
    </source>
</evidence>
<dbReference type="GO" id="GO:0000160">
    <property type="term" value="P:phosphorelay signal transduction system"/>
    <property type="evidence" value="ECO:0007669"/>
    <property type="project" value="InterPro"/>
</dbReference>
<evidence type="ECO:0000256" key="1">
    <source>
        <dbReference type="PROSITE-ProRule" id="PRU00169"/>
    </source>
</evidence>
<feature type="domain" description="Response regulatory" evidence="2">
    <location>
        <begin position="4"/>
        <end position="127"/>
    </location>
</feature>